<keyword evidence="2" id="KW-1185">Reference proteome</keyword>
<accession>A0A1J0GVT6</accession>
<evidence type="ECO:0000313" key="1">
    <source>
        <dbReference type="EMBL" id="APC46288.2"/>
    </source>
</evidence>
<proteinExistence type="predicted"/>
<dbReference type="KEGG" id="vg:55601440"/>
<protein>
    <submittedName>
        <fullName evidence="1">Uncharacterized protein</fullName>
    </submittedName>
</protein>
<evidence type="ECO:0000313" key="2">
    <source>
        <dbReference type="Proteomes" id="UP000224898"/>
    </source>
</evidence>
<dbReference type="RefSeq" id="YP_009831751.1">
    <property type="nucleotide sequence ID" value="NC_048650.1"/>
</dbReference>
<organism evidence="1 2">
    <name type="scientific">Streptomyces phage BRock</name>
    <dbReference type="NCBI Taxonomy" id="1913591"/>
    <lineage>
        <taxon>Viruses</taxon>
        <taxon>Duplodnaviria</taxon>
        <taxon>Heunggongvirae</taxon>
        <taxon>Uroviricota</taxon>
        <taxon>Caudoviricetes</taxon>
        <taxon>Borockvirus</taxon>
        <taxon>Borockvirus brock</taxon>
    </lineage>
</organism>
<dbReference type="GeneID" id="55601440"/>
<name>A0A1J0GVT6_9CAUD</name>
<sequence>MTSGQRIVADPCCGADDCDAPNAVSHYKCLPYGLQAIEDADDERFYVP</sequence>
<dbReference type="EMBL" id="KX925554">
    <property type="protein sequence ID" value="APC46288.2"/>
    <property type="molecule type" value="Genomic_DNA"/>
</dbReference>
<dbReference type="Proteomes" id="UP000224898">
    <property type="component" value="Segment"/>
</dbReference>
<reference evidence="1 2" key="1">
    <citation type="submission" date="2016-09" db="EMBL/GenBank/DDBJ databases">
        <title>Complete Genome Sequence of Streptomyces 5a phage BRock.</title>
        <authorList>
            <person name="Crossman A."/>
            <person name="Baron S."/>
            <person name="Jamdagni P."/>
            <person name="Khatri P."/>
            <person name="Sharma D."/>
            <person name="Pandey M."/>
            <person name="Goyal S."/>
            <person name="Kumar S."/>
            <person name="Phogat A."/>
            <person name="Chawla G."/>
            <person name="Pasricha M."/>
            <person name="Gupta K."/>
            <person name="Bazzad D."/>
            <person name="Aggarwal V."/>
            <person name="Poughat A."/>
            <person name="Singh K."/>
            <person name="Rana P."/>
            <person name="Gautam R."/>
            <person name="Sharma V."/>
            <person name="Tyagi D."/>
            <person name="Shahi A."/>
            <person name="Jangra N."/>
            <person name="Malik M."/>
            <person name="Sidhu P.K."/>
            <person name="Malik S."/>
            <person name="Ghalyan Y."/>
            <person name="Sharma S.S."/>
            <person name="Malik A."/>
            <person name="Chuttani R."/>
            <person name="Bamal N."/>
            <person name="Bhadula D."/>
            <person name="Batra A."/>
            <person name="Temple L."/>
            <person name="Nehra K."/>
        </authorList>
    </citation>
    <scope>NUCLEOTIDE SEQUENCE [LARGE SCALE GENOMIC DNA]</scope>
</reference>